<name>F8UI03_9ZZZZ</name>
<gene>
    <name evidence="1" type="ORF">LDC_03169</name>
</gene>
<dbReference type="Gene3D" id="3.30.200.20">
    <property type="entry name" value="Phosphorylase Kinase, domain 1"/>
    <property type="match status" value="1"/>
</dbReference>
<organism evidence="1">
    <name type="scientific">uncultured microorganism</name>
    <dbReference type="NCBI Taxonomy" id="358574"/>
    <lineage>
        <taxon>unclassified sequences</taxon>
        <taxon>environmental samples</taxon>
    </lineage>
</organism>
<feature type="non-terminal residue" evidence="1">
    <location>
        <position position="222"/>
    </location>
</feature>
<dbReference type="EMBL" id="JF805280">
    <property type="protein sequence ID" value="AEI30660.1"/>
    <property type="molecule type" value="Genomic_DNA"/>
</dbReference>
<accession>F8UI03</accession>
<feature type="non-terminal residue" evidence="1">
    <location>
        <position position="1"/>
    </location>
</feature>
<dbReference type="SUPFAM" id="SSF56104">
    <property type="entry name" value="SAICAR synthase-like"/>
    <property type="match status" value="1"/>
</dbReference>
<sequence>GVPGQDPYVFKFSDRYSIFDWGEMPDSLPGKGEALAVMGDVFFRHLEKPVAWASWQIPETYPKFWRDSFAASSLFRTLRRSGLSHHSFGLVDGSGAAVAPGAVAGNLAVRALTRPPASSENRGGKLVWDYSAYQSRPDTSLVPLEVVFRFGAPEGSSFLARAAGTAGYAQSLGLSEPVVPGELFPFPVVEFFTKLEPSDRFLTRAEAAQVAALTPGELDDLV</sequence>
<reference evidence="1" key="1">
    <citation type="submission" date="2011-04" db="EMBL/GenBank/DDBJ databases">
        <title>Taxonomic and functional metagenomic profiling of the microbial community in the anoxic sediment of a brackish shallow lake (Laguna de Carrizo Central Spain).</title>
        <authorList>
            <consortium name="CONSOLIDER consortium CSD2007-00005"/>
            <person name="Guazzaroni M.-E."/>
            <person name="Richter M."/>
            <person name="Garcia-Salamanca A."/>
            <person name="Yarza P."/>
            <person name="Ferrer M."/>
        </authorList>
    </citation>
    <scope>NUCLEOTIDE SEQUENCE</scope>
</reference>
<dbReference type="Gene3D" id="3.30.470.20">
    <property type="entry name" value="ATP-grasp fold, B domain"/>
    <property type="match status" value="1"/>
</dbReference>
<evidence type="ECO:0000313" key="1">
    <source>
        <dbReference type="EMBL" id="AEI30660.1"/>
    </source>
</evidence>
<dbReference type="AlphaFoldDB" id="F8UI03"/>
<protein>
    <submittedName>
        <fullName evidence="1">Phosphoribosylaminoimidazole-succinocarboxamide synthase</fullName>
    </submittedName>
</protein>
<proteinExistence type="predicted"/>